<evidence type="ECO:0000256" key="4">
    <source>
        <dbReference type="ARBA" id="ARBA00017710"/>
    </source>
</evidence>
<keyword evidence="10 14" id="KW-0408">Iron</keyword>
<keyword evidence="11 14" id="KW-0411">Iron-sulfur</keyword>
<dbReference type="Pfam" id="PF02775">
    <property type="entry name" value="TPP_enzyme_C"/>
    <property type="match status" value="1"/>
</dbReference>
<evidence type="ECO:0000313" key="18">
    <source>
        <dbReference type="Proteomes" id="UP000179157"/>
    </source>
</evidence>
<dbReference type="Gene3D" id="3.40.50.970">
    <property type="match status" value="2"/>
</dbReference>
<dbReference type="GO" id="GO:0030976">
    <property type="term" value="F:thiamine pyrophosphate binding"/>
    <property type="evidence" value="ECO:0007669"/>
    <property type="project" value="InterPro"/>
</dbReference>
<dbReference type="EMBL" id="MFGX01000037">
    <property type="protein sequence ID" value="OGF56339.1"/>
    <property type="molecule type" value="Genomic_DNA"/>
</dbReference>
<dbReference type="Proteomes" id="UP000179157">
    <property type="component" value="Unassembled WGS sequence"/>
</dbReference>
<comment type="function">
    <text evidence="1 14">Catalyzes the ferredoxin-dependent oxidative decarboxylation of arylpyruvates.</text>
</comment>
<evidence type="ECO:0000256" key="11">
    <source>
        <dbReference type="ARBA" id="ARBA00023014"/>
    </source>
</evidence>
<dbReference type="STRING" id="1817864.A2Z21_05885"/>
<evidence type="ECO:0000256" key="3">
    <source>
        <dbReference type="ARBA" id="ARBA00012812"/>
    </source>
</evidence>
<dbReference type="CDD" id="cd07034">
    <property type="entry name" value="TPP_PYR_PFOR_IOR-alpha_like"/>
    <property type="match status" value="1"/>
</dbReference>
<proteinExistence type="predicted"/>
<keyword evidence="6 14" id="KW-0004">4Fe-4S</keyword>
<sequence length="554" mass="60001">MTQLTTRERGSKMLLLGNEAIVRGALEAGVGFVTTYPGTPASEIGDAFAEIAPDAGIYFEYSVNEKVALEMAAAAAVSGVRALCAMKHVGLNVAADAFMSLAYTGVRAGLVIVSADDPSMHSSQNEQDNRYYAKLANIPMLEPADPQEALEMVRHAFELSEKLELPVLLRTTTRVNHTRGIVKIGELPKTFTKAARFVKEPSRFVVVPAVARQRHKVLIERMGQARQLSEDSPFHMIIGKAQELGIVSSGVAFNYALDAVEELDLTKRIGILKIGMTNPLPCTLCEAFLLSSERILVVEELEPYLENELKVIVADLGIHREILGKGSGHFPQLYEFTPDRVKRAIAELMGIAVEKPVAQTLPPLPARPPQLCAGCPHRATYYALKLALGDEFKNTIFTTDIGCYTLGLLPPLEMADYLLCMGSSIGTANGFTRATDQRVVALVGDSTFFHAGIPALTNAVHGQHKFLLVILDNRTTAMTGHQPHPGLEFSVTGHVPAVAIEDVLQGCGVRSIHILDPAGLQEAVDVFKEALQESKEEIAVVISRHPCVLLRSGG</sequence>
<accession>A0A1F5UYT7</accession>
<evidence type="ECO:0000256" key="7">
    <source>
        <dbReference type="ARBA" id="ARBA00022723"/>
    </source>
</evidence>
<dbReference type="NCBIfam" id="TIGR03336">
    <property type="entry name" value="IOR_alpha"/>
    <property type="match status" value="1"/>
</dbReference>
<feature type="domain" description="Pyruvate flavodoxin/ferredoxin oxidoreductase pyrimidine binding" evidence="15">
    <location>
        <begin position="24"/>
        <end position="188"/>
    </location>
</feature>
<dbReference type="GO" id="GO:0051539">
    <property type="term" value="F:4 iron, 4 sulfur cluster binding"/>
    <property type="evidence" value="ECO:0007669"/>
    <property type="project" value="UniProtKB-UniRule"/>
</dbReference>
<dbReference type="InterPro" id="IPR002880">
    <property type="entry name" value="Pyrv_Fd/Flavodoxin_OxRdtase_N"/>
</dbReference>
<comment type="caution">
    <text evidence="17">The sequence shown here is derived from an EMBL/GenBank/DDBJ whole genome shotgun (WGS) entry which is preliminary data.</text>
</comment>
<feature type="domain" description="Thiamine pyrophosphate enzyme TPP-binding" evidence="16">
    <location>
        <begin position="400"/>
        <end position="540"/>
    </location>
</feature>
<dbReference type="Pfam" id="PF01855">
    <property type="entry name" value="POR_N"/>
    <property type="match status" value="1"/>
</dbReference>
<comment type="catalytic activity">
    <reaction evidence="13 14">
        <text>indole-3-pyruvate + 2 oxidized [2Fe-2S]-[ferredoxin] + CoA = (indol-3-yl)acetyl-CoA + 2 reduced [2Fe-2S]-[ferredoxin] + CO2 + H(+)</text>
        <dbReference type="Rhea" id="RHEA:12645"/>
        <dbReference type="Rhea" id="RHEA-COMP:10000"/>
        <dbReference type="Rhea" id="RHEA-COMP:10001"/>
        <dbReference type="ChEBI" id="CHEBI:15378"/>
        <dbReference type="ChEBI" id="CHEBI:16526"/>
        <dbReference type="ChEBI" id="CHEBI:17640"/>
        <dbReference type="ChEBI" id="CHEBI:33737"/>
        <dbReference type="ChEBI" id="CHEBI:33738"/>
        <dbReference type="ChEBI" id="CHEBI:57271"/>
        <dbReference type="ChEBI" id="CHEBI:57287"/>
        <dbReference type="EC" id="1.2.7.8"/>
    </reaction>
</comment>
<dbReference type="AlphaFoldDB" id="A0A1F5UYT7"/>
<keyword evidence="5 14" id="KW-0813">Transport</keyword>
<dbReference type="CDD" id="cd02008">
    <property type="entry name" value="TPP_IOR_alpha"/>
    <property type="match status" value="1"/>
</dbReference>
<reference evidence="17 18" key="1">
    <citation type="journal article" date="2016" name="Nat. Commun.">
        <title>Thousands of microbial genomes shed light on interconnected biogeochemical processes in an aquifer system.</title>
        <authorList>
            <person name="Anantharaman K."/>
            <person name="Brown C.T."/>
            <person name="Hug L.A."/>
            <person name="Sharon I."/>
            <person name="Castelle C.J."/>
            <person name="Probst A.J."/>
            <person name="Thomas B.C."/>
            <person name="Singh A."/>
            <person name="Wilkins M.J."/>
            <person name="Karaoz U."/>
            <person name="Brodie E.L."/>
            <person name="Williams K.H."/>
            <person name="Hubbard S.S."/>
            <person name="Banfield J.F."/>
        </authorList>
    </citation>
    <scope>NUCLEOTIDE SEQUENCE [LARGE SCALE GENOMIC DNA]</scope>
    <source>
        <strain evidence="18">RBG_16_55_9</strain>
    </source>
</reference>
<dbReference type="InterPro" id="IPR011766">
    <property type="entry name" value="TPP_enzyme_TPP-bd"/>
</dbReference>
<dbReference type="InterPro" id="IPR017721">
    <property type="entry name" value="IorA"/>
</dbReference>
<keyword evidence="9 14" id="KW-0560">Oxidoreductase</keyword>
<comment type="subunit">
    <text evidence="2">Heterodimer of the IorA and IorB subunits.</text>
</comment>
<dbReference type="PIRSF" id="PIRSF006439">
    <property type="entry name" value="Indolepyruvate_ferr_oxidored"/>
    <property type="match status" value="1"/>
</dbReference>
<dbReference type="InterPro" id="IPR009014">
    <property type="entry name" value="Transketo_C/PFOR_II"/>
</dbReference>
<evidence type="ECO:0000313" key="17">
    <source>
        <dbReference type="EMBL" id="OGF56339.1"/>
    </source>
</evidence>
<dbReference type="EC" id="1.2.7.8" evidence="3 14"/>
<dbReference type="GO" id="GO:0046872">
    <property type="term" value="F:metal ion binding"/>
    <property type="evidence" value="ECO:0007669"/>
    <property type="project" value="UniProtKB-UniRule"/>
</dbReference>
<dbReference type="SUPFAM" id="SSF52922">
    <property type="entry name" value="TK C-terminal domain-like"/>
    <property type="match status" value="1"/>
</dbReference>
<keyword evidence="7 14" id="KW-0479">Metal-binding</keyword>
<evidence type="ECO:0000256" key="2">
    <source>
        <dbReference type="ARBA" id="ARBA00011238"/>
    </source>
</evidence>
<dbReference type="FunFam" id="3.40.50.970:FF:000039">
    <property type="entry name" value="Indolepyruvate oxidoreductase subunit IorA"/>
    <property type="match status" value="1"/>
</dbReference>
<gene>
    <name evidence="17" type="ORF">A2Z21_05885</name>
</gene>
<dbReference type="SUPFAM" id="SSF52518">
    <property type="entry name" value="Thiamin diphosphate-binding fold (THDP-binding)"/>
    <property type="match status" value="2"/>
</dbReference>
<evidence type="ECO:0000256" key="9">
    <source>
        <dbReference type="ARBA" id="ARBA00023002"/>
    </source>
</evidence>
<evidence type="ECO:0000256" key="8">
    <source>
        <dbReference type="ARBA" id="ARBA00022982"/>
    </source>
</evidence>
<evidence type="ECO:0000259" key="15">
    <source>
        <dbReference type="Pfam" id="PF01855"/>
    </source>
</evidence>
<evidence type="ECO:0000256" key="10">
    <source>
        <dbReference type="ARBA" id="ARBA00023004"/>
    </source>
</evidence>
<keyword evidence="17" id="KW-0670">Pyruvate</keyword>
<evidence type="ECO:0000259" key="16">
    <source>
        <dbReference type="Pfam" id="PF02775"/>
    </source>
</evidence>
<protein>
    <recommendedName>
        <fullName evidence="4 14">Indolepyruvate oxidoreductase subunit IorA</fullName>
        <shortName evidence="14">IOR</shortName>
        <ecNumber evidence="3 14">1.2.7.8</ecNumber>
    </recommendedName>
    <alternativeName>
        <fullName evidence="12 14">Indolepyruvate ferredoxin oxidoreductase subunit alpha</fullName>
    </alternativeName>
</protein>
<organism evidence="17 18">
    <name type="scientific">Fraserbacteria sp. (strain RBG_16_55_9)</name>
    <dbReference type="NCBI Taxonomy" id="1817864"/>
    <lineage>
        <taxon>Bacteria</taxon>
        <taxon>Candidatus Fraseribacteriota</taxon>
    </lineage>
</organism>
<evidence type="ECO:0000256" key="13">
    <source>
        <dbReference type="ARBA" id="ARBA00048332"/>
    </source>
</evidence>
<keyword evidence="8 14" id="KW-0249">Electron transport</keyword>
<evidence type="ECO:0000256" key="14">
    <source>
        <dbReference type="PIRNR" id="PIRNR006439"/>
    </source>
</evidence>
<evidence type="ECO:0000256" key="6">
    <source>
        <dbReference type="ARBA" id="ARBA00022485"/>
    </source>
</evidence>
<name>A0A1F5UYT7_FRAXR</name>
<dbReference type="PANTHER" id="PTHR43710:SF7">
    <property type="entry name" value="INDOLEPYRUVATE OXIDOREDUCTASE SUBUNIT IORA"/>
    <property type="match status" value="1"/>
</dbReference>
<dbReference type="PANTHER" id="PTHR43710">
    <property type="entry name" value="2-HYDROXYACYL-COA LYASE"/>
    <property type="match status" value="1"/>
</dbReference>
<evidence type="ECO:0000256" key="5">
    <source>
        <dbReference type="ARBA" id="ARBA00022448"/>
    </source>
</evidence>
<dbReference type="InterPro" id="IPR045025">
    <property type="entry name" value="HACL1-like"/>
</dbReference>
<dbReference type="InterPro" id="IPR029061">
    <property type="entry name" value="THDP-binding"/>
</dbReference>
<evidence type="ECO:0000256" key="1">
    <source>
        <dbReference type="ARBA" id="ARBA00002995"/>
    </source>
</evidence>
<comment type="cofactor">
    <cofactor evidence="14">
        <name>[4Fe-4S] cluster</name>
        <dbReference type="ChEBI" id="CHEBI:49883"/>
    </cofactor>
    <text evidence="14">Binds 2 [4Fe-4S] clusters. In this family the first cluster has a non-standard and varying [4Fe-4S] binding motif CX(2)CX(2)CX(4-5)CP.</text>
</comment>
<evidence type="ECO:0000256" key="12">
    <source>
        <dbReference type="ARBA" id="ARBA00030514"/>
    </source>
</evidence>
<dbReference type="GO" id="GO:0043805">
    <property type="term" value="F:indolepyruvate ferredoxin oxidoreductase activity"/>
    <property type="evidence" value="ECO:0007669"/>
    <property type="project" value="UniProtKB-UniRule"/>
</dbReference>